<dbReference type="InterPro" id="IPR013702">
    <property type="entry name" value="FIST_domain_N"/>
</dbReference>
<comment type="caution">
    <text evidence="2">The sequence shown here is derived from an EMBL/GenBank/DDBJ whole genome shotgun (WGS) entry which is preliminary data.</text>
</comment>
<dbReference type="Proteomes" id="UP000605846">
    <property type="component" value="Unassembled WGS sequence"/>
</dbReference>
<organism evidence="2 3">
    <name type="scientific">Apophysomyces ossiformis</name>
    <dbReference type="NCBI Taxonomy" id="679940"/>
    <lineage>
        <taxon>Eukaryota</taxon>
        <taxon>Fungi</taxon>
        <taxon>Fungi incertae sedis</taxon>
        <taxon>Mucoromycota</taxon>
        <taxon>Mucoromycotina</taxon>
        <taxon>Mucoromycetes</taxon>
        <taxon>Mucorales</taxon>
        <taxon>Mucorineae</taxon>
        <taxon>Mucoraceae</taxon>
        <taxon>Apophysomyces</taxon>
    </lineage>
</organism>
<keyword evidence="3" id="KW-1185">Reference proteome</keyword>
<dbReference type="Pfam" id="PF08495">
    <property type="entry name" value="FIST"/>
    <property type="match status" value="1"/>
</dbReference>
<accession>A0A8H7BUU7</accession>
<dbReference type="OrthoDB" id="10251508at2759"/>
<evidence type="ECO:0000313" key="3">
    <source>
        <dbReference type="Proteomes" id="UP000605846"/>
    </source>
</evidence>
<protein>
    <recommendedName>
        <fullName evidence="1">FIST domain-containing protein</fullName>
    </recommendedName>
</protein>
<evidence type="ECO:0000313" key="2">
    <source>
        <dbReference type="EMBL" id="KAF7727897.1"/>
    </source>
</evidence>
<sequence>MSFLLRFYRPAFFGPSRSSRSLWTSVTGSGDNLRACVDACMTTRSLQPKPNVCVALVSKSFSAGDYASLQEAIGHALEPELFLGAVVDRVPSSSGHGVSLWMGYDEDVVGFAVKDTQTRQKVRSISVGRWGRVDQPNYVDQVGWQGFDSVSRPAQPRALPLALETKARQPSFVFMVSDNEPDELLQALDHHYPETHKIGVVGASTPFVNGSPYTLFYRNQIMEAGIAGFASYSRDAWSLTTDHSQLEPLGQPMTITRQAGATGLLLELIRQGKNAQISKDEEFYLGIYPSGQTELDKAAMSVNRVTSGDPSRGNMSVDTTVDLQVGQVVQVFLMPILIILESALT</sequence>
<evidence type="ECO:0000259" key="1">
    <source>
        <dbReference type="Pfam" id="PF08495"/>
    </source>
</evidence>
<dbReference type="AlphaFoldDB" id="A0A8H7BUU7"/>
<name>A0A8H7BUU7_9FUNG</name>
<reference evidence="2" key="1">
    <citation type="submission" date="2020-01" db="EMBL/GenBank/DDBJ databases">
        <title>Genome Sequencing of Three Apophysomyces-Like Fungal Strains Confirms a Novel Fungal Genus in the Mucoromycota with divergent Burkholderia-like Endosymbiotic Bacteria.</title>
        <authorList>
            <person name="Stajich J.E."/>
            <person name="Macias A.M."/>
            <person name="Carter-House D."/>
            <person name="Lovett B."/>
            <person name="Kasson L.R."/>
            <person name="Berry K."/>
            <person name="Grigoriev I."/>
            <person name="Chang Y."/>
            <person name="Spatafora J."/>
            <person name="Kasson M.T."/>
        </authorList>
    </citation>
    <scope>NUCLEOTIDE SEQUENCE</scope>
    <source>
        <strain evidence="2">NRRL A-21654</strain>
    </source>
</reference>
<gene>
    <name evidence="2" type="ORF">EC973_006896</name>
</gene>
<dbReference type="EMBL" id="JABAYA010000047">
    <property type="protein sequence ID" value="KAF7727897.1"/>
    <property type="molecule type" value="Genomic_DNA"/>
</dbReference>
<feature type="domain" description="FIST" evidence="1">
    <location>
        <begin position="82"/>
        <end position="260"/>
    </location>
</feature>
<proteinExistence type="predicted"/>